<accession>A0AA35T473</accession>
<dbReference type="Pfam" id="PF03765">
    <property type="entry name" value="CRAL_TRIO_N"/>
    <property type="match status" value="1"/>
</dbReference>
<dbReference type="Proteomes" id="UP001174909">
    <property type="component" value="Unassembled WGS sequence"/>
</dbReference>
<dbReference type="GO" id="GO:0016020">
    <property type="term" value="C:membrane"/>
    <property type="evidence" value="ECO:0007669"/>
    <property type="project" value="TreeGrafter"/>
</dbReference>
<dbReference type="PANTHER" id="PTHR10174:SF208">
    <property type="entry name" value="CRAL-TRIO DOMAIN-CONTAINING PROTEIN DDB_G0278031"/>
    <property type="match status" value="1"/>
</dbReference>
<name>A0AA35T473_GEOBA</name>
<dbReference type="AlphaFoldDB" id="A0AA35T473"/>
<reference evidence="2" key="1">
    <citation type="submission" date="2023-03" db="EMBL/GenBank/DDBJ databases">
        <authorList>
            <person name="Steffen K."/>
            <person name="Cardenas P."/>
        </authorList>
    </citation>
    <scope>NUCLEOTIDE SEQUENCE</scope>
</reference>
<evidence type="ECO:0000313" key="2">
    <source>
        <dbReference type="EMBL" id="CAI8040683.1"/>
    </source>
</evidence>
<dbReference type="PANTHER" id="PTHR10174">
    <property type="entry name" value="ALPHA-TOCOPHEROL TRANSFER PROTEIN-RELATED"/>
    <property type="match status" value="1"/>
</dbReference>
<feature type="domain" description="CRAL/TRIO N-terminal" evidence="1">
    <location>
        <begin position="40"/>
        <end position="65"/>
    </location>
</feature>
<dbReference type="SUPFAM" id="SSF46938">
    <property type="entry name" value="CRAL/TRIO N-terminal domain"/>
    <property type="match status" value="1"/>
</dbReference>
<dbReference type="EMBL" id="CASHTH010003125">
    <property type="protein sequence ID" value="CAI8040683.1"/>
    <property type="molecule type" value="Genomic_DNA"/>
</dbReference>
<evidence type="ECO:0000259" key="1">
    <source>
        <dbReference type="SMART" id="SM01100"/>
    </source>
</evidence>
<feature type="non-terminal residue" evidence="2">
    <location>
        <position position="1"/>
    </location>
</feature>
<sequence>MQELFEVPEERLDKVRELRLRILEAEKNTDFHGVVFSRKDSRFLLRFLRARKFQVDRALQLYLNYYKYRHKHSHLLGDLSLQSVQHVLQRGFFALLDTPSKCGSRTIVVFPARVDLEKIPPVDCLKALLLVLEAVIEDEEVQVRLSPLPVWPP</sequence>
<comment type="caution">
    <text evidence="2">The sequence shown here is derived from an EMBL/GenBank/DDBJ whole genome shotgun (WGS) entry which is preliminary data.</text>
</comment>
<organism evidence="2 3">
    <name type="scientific">Geodia barretti</name>
    <name type="common">Barrett's horny sponge</name>
    <dbReference type="NCBI Taxonomy" id="519541"/>
    <lineage>
        <taxon>Eukaryota</taxon>
        <taxon>Metazoa</taxon>
        <taxon>Porifera</taxon>
        <taxon>Demospongiae</taxon>
        <taxon>Heteroscleromorpha</taxon>
        <taxon>Tetractinellida</taxon>
        <taxon>Astrophorina</taxon>
        <taxon>Geodiidae</taxon>
        <taxon>Geodia</taxon>
    </lineage>
</organism>
<proteinExistence type="predicted"/>
<gene>
    <name evidence="2" type="ORF">GBAR_LOCUS22638</name>
</gene>
<dbReference type="SMART" id="SM01100">
    <property type="entry name" value="CRAL_TRIO_N"/>
    <property type="match status" value="1"/>
</dbReference>
<dbReference type="GO" id="GO:1902936">
    <property type="term" value="F:phosphatidylinositol bisphosphate binding"/>
    <property type="evidence" value="ECO:0007669"/>
    <property type="project" value="TreeGrafter"/>
</dbReference>
<dbReference type="InterPro" id="IPR011074">
    <property type="entry name" value="CRAL/TRIO_N_dom"/>
</dbReference>
<dbReference type="Gene3D" id="1.10.8.20">
    <property type="entry name" value="N-terminal domain of phosphatidylinositol transfer protein sec14p"/>
    <property type="match status" value="1"/>
</dbReference>
<keyword evidence="3" id="KW-1185">Reference proteome</keyword>
<protein>
    <submittedName>
        <fullName evidence="2">Alpha-tocopherol transfer protein-like</fullName>
    </submittedName>
</protein>
<dbReference type="InterPro" id="IPR036273">
    <property type="entry name" value="CRAL/TRIO_N_dom_sf"/>
</dbReference>
<evidence type="ECO:0000313" key="3">
    <source>
        <dbReference type="Proteomes" id="UP001174909"/>
    </source>
</evidence>
<dbReference type="Gene3D" id="3.40.525.10">
    <property type="entry name" value="CRAL-TRIO lipid binding domain"/>
    <property type="match status" value="1"/>
</dbReference>
<dbReference type="InterPro" id="IPR036865">
    <property type="entry name" value="CRAL-TRIO_dom_sf"/>
</dbReference>